<dbReference type="EMBL" id="AGCI01000100">
    <property type="protein sequence ID" value="EHM38742.1"/>
    <property type="molecule type" value="Genomic_DNA"/>
</dbReference>
<reference evidence="1 2" key="1">
    <citation type="submission" date="2011-08" db="EMBL/GenBank/DDBJ databases">
        <authorList>
            <person name="Weinstock G."/>
            <person name="Sodergren E."/>
            <person name="Clifton S."/>
            <person name="Fulton L."/>
            <person name="Fulton B."/>
            <person name="Courtney L."/>
            <person name="Fronick C."/>
            <person name="Harrison M."/>
            <person name="Strong C."/>
            <person name="Farmer C."/>
            <person name="Delahaunty K."/>
            <person name="Markovic C."/>
            <person name="Hall O."/>
            <person name="Minx P."/>
            <person name="Tomlinson C."/>
            <person name="Mitreva M."/>
            <person name="Hou S."/>
            <person name="Chen J."/>
            <person name="Wollam A."/>
            <person name="Pepin K.H."/>
            <person name="Johnson M."/>
            <person name="Bhonagiri V."/>
            <person name="Zhang X."/>
            <person name="Suruliraj S."/>
            <person name="Warren W."/>
            <person name="Chinwalla A."/>
            <person name="Mardis E.R."/>
            <person name="Wilson R.K."/>
        </authorList>
    </citation>
    <scope>NUCLEOTIDE SEQUENCE [LARGE SCALE GENOMIC DNA]</scope>
    <source>
        <strain evidence="1 2">ATCC 51873</strain>
    </source>
</reference>
<dbReference type="Proteomes" id="UP000005959">
    <property type="component" value="Unassembled WGS sequence"/>
</dbReference>
<name>G9YCC9_HAFAL</name>
<evidence type="ECO:0000313" key="2">
    <source>
        <dbReference type="Proteomes" id="UP000005959"/>
    </source>
</evidence>
<protein>
    <submittedName>
        <fullName evidence="1">Uncharacterized protein</fullName>
    </submittedName>
</protein>
<organism evidence="1 2">
    <name type="scientific">Hafnia alvei ATCC 51873</name>
    <dbReference type="NCBI Taxonomy" id="1002364"/>
    <lineage>
        <taxon>Bacteria</taxon>
        <taxon>Pseudomonadati</taxon>
        <taxon>Pseudomonadota</taxon>
        <taxon>Gammaproteobacteria</taxon>
        <taxon>Enterobacterales</taxon>
        <taxon>Hafniaceae</taxon>
        <taxon>Hafnia</taxon>
    </lineage>
</organism>
<dbReference type="HOGENOM" id="CLU_3310627_0_0_6"/>
<dbReference type="AlphaFoldDB" id="G9YCC9"/>
<sequence length="39" mass="4625">MLGTSVAILKCKKILPFSCTFTETINNRYLNRRIHNHYQ</sequence>
<gene>
    <name evidence="1" type="ORF">HMPREF0454_04262</name>
</gene>
<accession>G9YCC9</accession>
<evidence type="ECO:0000313" key="1">
    <source>
        <dbReference type="EMBL" id="EHM38742.1"/>
    </source>
</evidence>
<comment type="caution">
    <text evidence="1">The sequence shown here is derived from an EMBL/GenBank/DDBJ whole genome shotgun (WGS) entry which is preliminary data.</text>
</comment>
<proteinExistence type="predicted"/>